<reference evidence="2 3" key="1">
    <citation type="submission" date="2019-07" db="EMBL/GenBank/DDBJ databases">
        <title>Whole genome shotgun sequence of Deinococcus cellulosilyticus NBRC 106333.</title>
        <authorList>
            <person name="Hosoyama A."/>
            <person name="Uohara A."/>
            <person name="Ohji S."/>
            <person name="Ichikawa N."/>
        </authorList>
    </citation>
    <scope>NUCLEOTIDE SEQUENCE [LARGE SCALE GENOMIC DNA]</scope>
    <source>
        <strain evidence="2 3">NBRC 106333</strain>
    </source>
</reference>
<dbReference type="OrthoDB" id="74111at2"/>
<dbReference type="Proteomes" id="UP000321306">
    <property type="component" value="Unassembled WGS sequence"/>
</dbReference>
<evidence type="ECO:0000256" key="1">
    <source>
        <dbReference type="SAM" id="MobiDB-lite"/>
    </source>
</evidence>
<organism evidence="2 3">
    <name type="scientific">Deinococcus cellulosilyticus (strain DSM 18568 / NBRC 106333 / KACC 11606 / 5516J-15)</name>
    <dbReference type="NCBI Taxonomy" id="1223518"/>
    <lineage>
        <taxon>Bacteria</taxon>
        <taxon>Thermotogati</taxon>
        <taxon>Deinococcota</taxon>
        <taxon>Deinococci</taxon>
        <taxon>Deinococcales</taxon>
        <taxon>Deinococcaceae</taxon>
        <taxon>Deinococcus</taxon>
    </lineage>
</organism>
<comment type="caution">
    <text evidence="2">The sequence shown here is derived from an EMBL/GenBank/DDBJ whole genome shotgun (WGS) entry which is preliminary data.</text>
</comment>
<name>A0A511N222_DEIC1</name>
<feature type="region of interest" description="Disordered" evidence="1">
    <location>
        <begin position="168"/>
        <end position="193"/>
    </location>
</feature>
<sequence length="193" mass="23515">MPLDRPEKPFFRDASYQDEYFTTFDLKQRGWTATMIKKLLPEHDAEKENFMRIPTRAGRRKIQHPVKLYEQERIKYLEDTEEFYVLYEKAQKALARGEKRRETVLEQKRQKVEADVDAYQPKIDLAESWHVNLRRHRDRVASLRENWEEARIPEDIMDEATSRLKEEFRDAYHQQKHPGKKRPRKKVVLEDDW</sequence>
<accession>A0A511N222</accession>
<proteinExistence type="predicted"/>
<gene>
    <name evidence="2" type="ORF">DC3_25370</name>
</gene>
<feature type="compositionally biased region" description="Basic residues" evidence="1">
    <location>
        <begin position="174"/>
        <end position="186"/>
    </location>
</feature>
<dbReference type="EMBL" id="BJXB01000010">
    <property type="protein sequence ID" value="GEM46902.1"/>
    <property type="molecule type" value="Genomic_DNA"/>
</dbReference>
<protein>
    <submittedName>
        <fullName evidence="2">Uncharacterized protein</fullName>
    </submittedName>
</protein>
<dbReference type="AlphaFoldDB" id="A0A511N222"/>
<keyword evidence="3" id="KW-1185">Reference proteome</keyword>
<evidence type="ECO:0000313" key="3">
    <source>
        <dbReference type="Proteomes" id="UP000321306"/>
    </source>
</evidence>
<dbReference type="RefSeq" id="WP_146884727.1">
    <property type="nucleotide sequence ID" value="NZ_BJXB01000010.1"/>
</dbReference>
<evidence type="ECO:0000313" key="2">
    <source>
        <dbReference type="EMBL" id="GEM46902.1"/>
    </source>
</evidence>